<keyword evidence="3 6" id="KW-1133">Transmembrane helix</keyword>
<keyword evidence="4 6" id="KW-0472">Membrane</keyword>
<evidence type="ECO:0000256" key="4">
    <source>
        <dbReference type="ARBA" id="ARBA00023136"/>
    </source>
</evidence>
<evidence type="ECO:0000313" key="9">
    <source>
        <dbReference type="Proteomes" id="UP001412239"/>
    </source>
</evidence>
<evidence type="ECO:0000256" key="1">
    <source>
        <dbReference type="ARBA" id="ARBA00004141"/>
    </source>
</evidence>
<evidence type="ECO:0000256" key="5">
    <source>
        <dbReference type="SAM" id="MobiDB-lite"/>
    </source>
</evidence>
<protein>
    <recommendedName>
        <fullName evidence="7">MARVEL domain-containing protein</fullName>
    </recommendedName>
</protein>
<feature type="transmembrane region" description="Helical" evidence="6">
    <location>
        <begin position="89"/>
        <end position="110"/>
    </location>
</feature>
<keyword evidence="9" id="KW-1185">Reference proteome</keyword>
<dbReference type="EMBL" id="LN890966">
    <property type="protein sequence ID" value="CUS13815.1"/>
    <property type="molecule type" value="Genomic_DNA"/>
</dbReference>
<proteinExistence type="predicted"/>
<feature type="region of interest" description="Disordered" evidence="5">
    <location>
        <begin position="255"/>
        <end position="295"/>
    </location>
</feature>
<evidence type="ECO:0000256" key="3">
    <source>
        <dbReference type="ARBA" id="ARBA00022989"/>
    </source>
</evidence>
<name>A0A292Q4C5_9PEZI</name>
<sequence length="295" mass="32668">MKDNRWNTVAFLLLRTSQLVLGVIILGITAYFVANYDEWYLPYPHLSSNRTIPNRKNRYVGFTLAVGGLTLAWIAAALSLFYTNNLFPLATIIVDVLLAIAYIVSIATIADDNPDTITGSCTYYSYWTSYTYVSKDCNTLKGLFGILILEMLTFIGAIIWDGIVLYQNRDGGPGDTEAAPQNPMHGGGQMAPAGGMYGMPKPMMGATNGENYGPQTFLPQYQPTNSPIYPAQVASPTSPYGAYAPPPTMPQQAVMMPHHQHQQIHQVQQQQHQHQQQSPHQHQEQKQPSELGGVY</sequence>
<dbReference type="PANTHER" id="PTHR37451">
    <property type="entry name" value="MARVEL DOMAIN"/>
    <property type="match status" value="1"/>
</dbReference>
<feature type="transmembrane region" description="Helical" evidence="6">
    <location>
        <begin position="142"/>
        <end position="160"/>
    </location>
</feature>
<dbReference type="Pfam" id="PF01284">
    <property type="entry name" value="MARVEL"/>
    <property type="match status" value="1"/>
</dbReference>
<reference evidence="8" key="1">
    <citation type="submission" date="2015-10" db="EMBL/GenBank/DDBJ databases">
        <authorList>
            <person name="Regsiter A."/>
            <person name="william w."/>
        </authorList>
    </citation>
    <scope>NUCLEOTIDE SEQUENCE</scope>
    <source>
        <strain evidence="8">Montdore</strain>
    </source>
</reference>
<evidence type="ECO:0000313" key="8">
    <source>
        <dbReference type="EMBL" id="CUS13815.1"/>
    </source>
</evidence>
<keyword evidence="2 6" id="KW-0812">Transmembrane</keyword>
<dbReference type="Proteomes" id="UP001412239">
    <property type="component" value="Unassembled WGS sequence"/>
</dbReference>
<evidence type="ECO:0000256" key="2">
    <source>
        <dbReference type="ARBA" id="ARBA00022692"/>
    </source>
</evidence>
<evidence type="ECO:0000259" key="7">
    <source>
        <dbReference type="Pfam" id="PF01284"/>
    </source>
</evidence>
<feature type="compositionally biased region" description="Low complexity" evidence="5">
    <location>
        <begin position="263"/>
        <end position="280"/>
    </location>
</feature>
<dbReference type="PANTHER" id="PTHR37451:SF4">
    <property type="entry name" value="MARVEL DOMAIN-CONTAINING PROTEIN"/>
    <property type="match status" value="1"/>
</dbReference>
<organism evidence="8 9">
    <name type="scientific">Tuber aestivum</name>
    <name type="common">summer truffle</name>
    <dbReference type="NCBI Taxonomy" id="59557"/>
    <lineage>
        <taxon>Eukaryota</taxon>
        <taxon>Fungi</taxon>
        <taxon>Dikarya</taxon>
        <taxon>Ascomycota</taxon>
        <taxon>Pezizomycotina</taxon>
        <taxon>Pezizomycetes</taxon>
        <taxon>Pezizales</taxon>
        <taxon>Tuberaceae</taxon>
        <taxon>Tuber</taxon>
    </lineage>
</organism>
<dbReference type="AlphaFoldDB" id="A0A292Q4C5"/>
<dbReference type="InterPro" id="IPR008253">
    <property type="entry name" value="Marvel"/>
</dbReference>
<dbReference type="GO" id="GO:0016020">
    <property type="term" value="C:membrane"/>
    <property type="evidence" value="ECO:0007669"/>
    <property type="project" value="UniProtKB-SubCell"/>
</dbReference>
<gene>
    <name evidence="8" type="ORF">GSTUAT00002026001</name>
</gene>
<comment type="subcellular location">
    <subcellularLocation>
        <location evidence="1">Membrane</location>
        <topology evidence="1">Multi-pass membrane protein</topology>
    </subcellularLocation>
</comment>
<evidence type="ECO:0000256" key="6">
    <source>
        <dbReference type="SAM" id="Phobius"/>
    </source>
</evidence>
<feature type="transmembrane region" description="Helical" evidence="6">
    <location>
        <begin position="59"/>
        <end position="82"/>
    </location>
</feature>
<accession>A0A292Q4C5</accession>
<feature type="domain" description="MARVEL" evidence="7">
    <location>
        <begin position="12"/>
        <end position="132"/>
    </location>
</feature>
<feature type="transmembrane region" description="Helical" evidence="6">
    <location>
        <begin position="12"/>
        <end position="34"/>
    </location>
</feature>